<feature type="domain" description="PLD phosphodiesterase" evidence="1">
    <location>
        <begin position="92"/>
        <end position="119"/>
    </location>
</feature>
<dbReference type="InterPro" id="IPR025202">
    <property type="entry name" value="PLD-like_dom"/>
</dbReference>
<comment type="caution">
    <text evidence="2">The sequence shown here is derived from an EMBL/GenBank/DDBJ whole genome shotgun (WGS) entry which is preliminary data.</text>
</comment>
<evidence type="ECO:0000313" key="2">
    <source>
        <dbReference type="EMBL" id="TLP60056.1"/>
    </source>
</evidence>
<dbReference type="GO" id="GO:0006793">
    <property type="term" value="P:phosphorus metabolic process"/>
    <property type="evidence" value="ECO:0007669"/>
    <property type="project" value="UniProtKB-ARBA"/>
</dbReference>
<dbReference type="AlphaFoldDB" id="A0A5R8Z540"/>
<dbReference type="Pfam" id="PF13091">
    <property type="entry name" value="PLDc_2"/>
    <property type="match status" value="1"/>
</dbReference>
<name>A0A5R8Z540_9PSED</name>
<dbReference type="Gene3D" id="3.30.870.10">
    <property type="entry name" value="Endonuclease Chain A"/>
    <property type="match status" value="1"/>
</dbReference>
<dbReference type="SUPFAM" id="SSF56024">
    <property type="entry name" value="Phospholipase D/nuclease"/>
    <property type="match status" value="1"/>
</dbReference>
<dbReference type="CDD" id="cd09117">
    <property type="entry name" value="PLDc_Bfil_DEXD_like"/>
    <property type="match status" value="1"/>
</dbReference>
<dbReference type="Proteomes" id="UP000309819">
    <property type="component" value="Unassembled WGS sequence"/>
</dbReference>
<evidence type="ECO:0000259" key="1">
    <source>
        <dbReference type="PROSITE" id="PS50035"/>
    </source>
</evidence>
<evidence type="ECO:0000313" key="3">
    <source>
        <dbReference type="Proteomes" id="UP000309819"/>
    </source>
</evidence>
<reference evidence="2 3" key="1">
    <citation type="submission" date="2019-05" db="EMBL/GenBank/DDBJ databases">
        <title>Pseudomonas sp. SC006 isolated from lettuce that can produce HBGAs.</title>
        <authorList>
            <person name="Wang D."/>
            <person name="Liao N."/>
            <person name="Liu D."/>
            <person name="Zhang Z."/>
            <person name="Zou S."/>
        </authorList>
    </citation>
    <scope>NUCLEOTIDE SEQUENCE [LARGE SCALE GENOMIC DNA]</scope>
    <source>
        <strain evidence="2 3">SC006</strain>
    </source>
</reference>
<dbReference type="GO" id="GO:0003824">
    <property type="term" value="F:catalytic activity"/>
    <property type="evidence" value="ECO:0007669"/>
    <property type="project" value="InterPro"/>
</dbReference>
<proteinExistence type="predicted"/>
<gene>
    <name evidence="2" type="ORF">FEM01_12675</name>
</gene>
<protein>
    <recommendedName>
        <fullName evidence="1">PLD phosphodiesterase domain-containing protein</fullName>
    </recommendedName>
</protein>
<dbReference type="OrthoDB" id="6790784at2"/>
<dbReference type="InterPro" id="IPR001736">
    <property type="entry name" value="PLipase_D/transphosphatidylase"/>
</dbReference>
<dbReference type="EMBL" id="VAUO01000005">
    <property type="protein sequence ID" value="TLP60056.1"/>
    <property type="molecule type" value="Genomic_DNA"/>
</dbReference>
<dbReference type="RefSeq" id="WP_138219802.1">
    <property type="nucleotide sequence ID" value="NZ_VAUO01000005.1"/>
</dbReference>
<keyword evidence="3" id="KW-1185">Reference proteome</keyword>
<dbReference type="PROSITE" id="PS50035">
    <property type="entry name" value="PLD"/>
    <property type="match status" value="1"/>
</dbReference>
<accession>A0A5R8Z540</accession>
<organism evidence="2 3">
    <name type="scientific">Pseudomonas mosselii</name>
    <dbReference type="NCBI Taxonomy" id="78327"/>
    <lineage>
        <taxon>Bacteria</taxon>
        <taxon>Pseudomonadati</taxon>
        <taxon>Pseudomonadota</taxon>
        <taxon>Gammaproteobacteria</taxon>
        <taxon>Pseudomonadales</taxon>
        <taxon>Pseudomonadaceae</taxon>
        <taxon>Pseudomonas</taxon>
    </lineage>
</organism>
<sequence>MQNIAAQVTLLGKDMERLHTENDLEKFLLNQRGRSITIVSAFASGTAKLLKSIATQNDVEVIVGTINAFTSPTFIDDARELLHRRLWVDFRGNTSTHWKLYLVSPDIVVIGSSNFTNQGIGMGRDTCVVIQDCHLYEEYQQQLTLLKSEGEVLDGGARGFDDALERHREQHNRNQAALQIAQQGAQSASRSRTRKVPPFDEWVKQGFLTIPLFVWDENHTEEIKAEAVRIVNDQENVAEHAAGNATKTVDFQRKPYRDFLTEASDASKPSFEPNTVVLATKANGAYMRFMQLDLVVRKADRGLDFMIERRKSRYPQPFEITPEIKVSIVRLIEKGMCNHYAIPVDALQEELLMS</sequence>